<organism evidence="1 2">
    <name type="scientific">Babesia ovis</name>
    <dbReference type="NCBI Taxonomy" id="5869"/>
    <lineage>
        <taxon>Eukaryota</taxon>
        <taxon>Sar</taxon>
        <taxon>Alveolata</taxon>
        <taxon>Apicomplexa</taxon>
        <taxon>Aconoidasida</taxon>
        <taxon>Piroplasmida</taxon>
        <taxon>Babesiidae</taxon>
        <taxon>Babesia</taxon>
    </lineage>
</organism>
<proteinExistence type="predicted"/>
<evidence type="ECO:0000313" key="2">
    <source>
        <dbReference type="Proteomes" id="UP001057455"/>
    </source>
</evidence>
<dbReference type="OrthoDB" id="366445at2759"/>
<dbReference type="AlphaFoldDB" id="A0A9W5TAY9"/>
<name>A0A9W5TAY9_BABOV</name>
<reference evidence="1" key="1">
    <citation type="submission" date="2019-12" db="EMBL/GenBank/DDBJ databases">
        <title>Genome sequence of Babesia ovis.</title>
        <authorList>
            <person name="Yamagishi J."/>
            <person name="Sevinc F."/>
            <person name="Xuan X."/>
        </authorList>
    </citation>
    <scope>NUCLEOTIDE SEQUENCE</scope>
    <source>
        <strain evidence="1">Selcuk</strain>
    </source>
</reference>
<sequence>MAGLFVVSFFRLRRSSYPVITYNGEHMTLTTCRSGLLAHLALFHANALSEDLLMSTLAWLYSTGVQQVGASQRSRIHHLGDAICTIGDWRLPVSSTSARTSSLSKASSASKVDQKLRPRKTVTFNEHVEVRLIDRTRFGDYQPGYFANRYNLVNHFTLIPANTFVQRH</sequence>
<protein>
    <submittedName>
        <fullName evidence="1">Geranylgeranyl reductase, putative</fullName>
    </submittedName>
</protein>
<keyword evidence="2" id="KW-1185">Reference proteome</keyword>
<evidence type="ECO:0000313" key="1">
    <source>
        <dbReference type="EMBL" id="GFE54346.1"/>
    </source>
</evidence>
<accession>A0A9W5TAY9</accession>
<dbReference type="EMBL" id="BLIY01000015">
    <property type="protein sequence ID" value="GFE54346.1"/>
    <property type="molecule type" value="Genomic_DNA"/>
</dbReference>
<comment type="caution">
    <text evidence="1">The sequence shown here is derived from an EMBL/GenBank/DDBJ whole genome shotgun (WGS) entry which is preliminary data.</text>
</comment>
<dbReference type="Proteomes" id="UP001057455">
    <property type="component" value="Unassembled WGS sequence"/>
</dbReference>
<gene>
    <name evidence="1" type="ORF">BaOVIS_017500</name>
</gene>